<name>A0A1M4E562_9ACTN</name>
<sequence>MPPSAGVREAGKLAPAVPPSAGERTKVARPGRTPTPAVAPSAAGVPPGQTREPPGRVRGSGPARGNGK</sequence>
<gene>
    <name evidence="2" type="ORF">BN4615_P3439</name>
</gene>
<reference evidence="2" key="1">
    <citation type="submission" date="2016-04" db="EMBL/GenBank/DDBJ databases">
        <authorList>
            <person name="Evans L.H."/>
            <person name="Alamgir A."/>
            <person name="Owens N."/>
            <person name="Weber N.D."/>
            <person name="Virtaneva K."/>
            <person name="Barbian K."/>
            <person name="Babar A."/>
            <person name="Rosenke K."/>
        </authorList>
    </citation>
    <scope>NUCLEOTIDE SEQUENCE</scope>
    <source>
        <strain evidence="2">Nono1</strain>
    </source>
</reference>
<evidence type="ECO:0000313" key="2">
    <source>
        <dbReference type="EMBL" id="SBO93923.1"/>
    </source>
</evidence>
<proteinExistence type="predicted"/>
<accession>A0A1M4E562</accession>
<protein>
    <submittedName>
        <fullName evidence="2">Uncharacterized protein</fullName>
    </submittedName>
</protein>
<dbReference type="EMBL" id="LT559118">
    <property type="protein sequence ID" value="SBO93923.1"/>
    <property type="molecule type" value="Genomic_DNA"/>
</dbReference>
<evidence type="ECO:0000256" key="1">
    <source>
        <dbReference type="SAM" id="MobiDB-lite"/>
    </source>
</evidence>
<feature type="region of interest" description="Disordered" evidence="1">
    <location>
        <begin position="1"/>
        <end position="68"/>
    </location>
</feature>
<dbReference type="AlphaFoldDB" id="A0A1M4E562"/>
<feature type="compositionally biased region" description="Low complexity" evidence="1">
    <location>
        <begin position="34"/>
        <end position="48"/>
    </location>
</feature>
<organism evidence="2">
    <name type="scientific">Nonomuraea gerenzanensis</name>
    <dbReference type="NCBI Taxonomy" id="93944"/>
    <lineage>
        <taxon>Bacteria</taxon>
        <taxon>Bacillati</taxon>
        <taxon>Actinomycetota</taxon>
        <taxon>Actinomycetes</taxon>
        <taxon>Streptosporangiales</taxon>
        <taxon>Streptosporangiaceae</taxon>
        <taxon>Nonomuraea</taxon>
    </lineage>
</organism>